<dbReference type="GeneID" id="5479333"/>
<dbReference type="InParanoid" id="A7ASL2"/>
<keyword evidence="1 7" id="KW-0444">Lipid biosynthesis</keyword>
<keyword evidence="4 7" id="KW-0443">Lipid metabolism</keyword>
<dbReference type="FunCoup" id="A7ASL2">
    <property type="interactions" value="241"/>
</dbReference>
<protein>
    <recommendedName>
        <fullName evidence="7">CDP-diacylglycerol--glycerol-3-phosphate 3-phosphatidyltransferase</fullName>
        <ecNumber evidence="7">2.7.8.5</ecNumber>
    </recommendedName>
</protein>
<dbReference type="KEGG" id="bbo:BBOV_IV011790"/>
<evidence type="ECO:0000313" key="9">
    <source>
        <dbReference type="EMBL" id="EDO07531.1"/>
    </source>
</evidence>
<dbReference type="VEuPathDB" id="PiroplasmaDB:BBOV_IV011790"/>
<dbReference type="Proteomes" id="UP000002173">
    <property type="component" value="Unassembled WGS sequence"/>
</dbReference>
<reference evidence="10" key="3">
    <citation type="journal article" date="2021" name="Int. J. Parasitol.">
        <title>Comparative analysis of gene expression between Babesia bovis blood stages and kinetes allowed by improved genome annotation.</title>
        <authorList>
            <person name="Ueti M.W."/>
            <person name="Johnson W.C."/>
            <person name="Kappmeyer L.S."/>
            <person name="Herndon D.R."/>
            <person name="Mousel M.R."/>
            <person name="Reif K.E."/>
            <person name="Taus N.S."/>
            <person name="Ifeonu O.O."/>
            <person name="Silva J.C."/>
            <person name="Suarez C.E."/>
            <person name="Brayton K.A."/>
        </authorList>
    </citation>
    <scope>NUCLEOTIDE SEQUENCE [LARGE SCALE GENOMIC DNA]</scope>
</reference>
<sequence>MNDDSILECAVDHECVSFLDGPADFYNWLCTGFRGARSRVVLACLYVGCGELESKLLECIVAAKKRNPKLTIDILVDKARTSRLGLSGAIVSPLTQLQPYLGGNHGTTVSLFHNPLLGRLLSKIFKSPYCEAFGTMHIKIYIADDDCIITGANAGRDYFVDRYDRYMLVKDPLFSDLMHTFIKTYQSASFTLTKDLTTEWISDMVNPLDDNMLFRKQLYIRTQQMVRMCEDVLRKNSLKRKKHHSENTAKSPRKKRVVSEKYGQTHGFTGDLEAVDNTGTENGCYCYIKICLHLPFTKPAFMQGVNMLEEWLLGYAKEGFSTFIATAYLNFTDRYVNMFKEILKFGLQLGKPTPLQVVTSSPYANSFYKDGHLKRMVALCYSTAATWLFNGLKQDSKYPDDIYMEYNRPNHTFHAKGIWILKDRLPLEAAHTSEAQFDACVEPPCATVIGSSNYGKRSYDKDMEITMLVETNSPRIRKFMRRELYGMLKYSEYVPYETVKERLGPSQYVVSRIMNSFL</sequence>
<evidence type="ECO:0000313" key="10">
    <source>
        <dbReference type="Proteomes" id="UP000002173"/>
    </source>
</evidence>
<keyword evidence="7" id="KW-0067">ATP-binding</keyword>
<dbReference type="OMA" id="WLWDARY"/>
<dbReference type="InterPro" id="IPR016270">
    <property type="entry name" value="PGS1"/>
</dbReference>
<dbReference type="EC" id="2.7.8.5" evidence="7"/>
<evidence type="ECO:0000256" key="3">
    <source>
        <dbReference type="ARBA" id="ARBA00022737"/>
    </source>
</evidence>
<evidence type="ECO:0000256" key="8">
    <source>
        <dbReference type="SAM" id="MobiDB-lite"/>
    </source>
</evidence>
<reference evidence="9 10" key="1">
    <citation type="journal article" date="2007" name="PLoS Pathog.">
        <title>Genome sequence of Babesia bovis and comparative analysis of apicomplexan hemoprotozoa.</title>
        <authorList>
            <person name="Brayton K.A."/>
            <person name="Lau A.O.T."/>
            <person name="Herndon D.R."/>
            <person name="Hannick L."/>
            <person name="Kappmeyer L.S."/>
            <person name="Berens S.J."/>
            <person name="Bidwell S.L."/>
            <person name="Brown W.C."/>
            <person name="Crabtree J."/>
            <person name="Fadrosh D."/>
            <person name="Feldblum T."/>
            <person name="Forberger H.A."/>
            <person name="Haas B.J."/>
            <person name="Howell J.M."/>
            <person name="Khouri H."/>
            <person name="Koo H."/>
            <person name="Mann D.J."/>
            <person name="Norimine J."/>
            <person name="Paulsen I.T."/>
            <person name="Radune D."/>
            <person name="Ren Q."/>
            <person name="Smith R.K. Jr."/>
            <person name="Suarez C.E."/>
            <person name="White O."/>
            <person name="Wortman J.R."/>
            <person name="Knowles D.P. Jr."/>
            <person name="McElwain T.F."/>
            <person name="Nene V.M."/>
        </authorList>
    </citation>
    <scope>NUCLEOTIDE SEQUENCE [LARGE SCALE GENOMIC DNA]</scope>
    <source>
        <strain evidence="9">T2Bo</strain>
    </source>
</reference>
<feature type="region of interest" description="Disordered" evidence="8">
    <location>
        <begin position="237"/>
        <end position="260"/>
    </location>
</feature>
<name>A7ASL2_BABBO</name>
<evidence type="ECO:0000256" key="5">
    <source>
        <dbReference type="ARBA" id="ARBA00023209"/>
    </source>
</evidence>
<dbReference type="GO" id="GO:0032049">
    <property type="term" value="P:cardiolipin biosynthetic process"/>
    <property type="evidence" value="ECO:0007669"/>
    <property type="project" value="InterPro"/>
</dbReference>
<keyword evidence="6 7" id="KW-1208">Phospholipid metabolism</keyword>
<evidence type="ECO:0000256" key="7">
    <source>
        <dbReference type="RuleBase" id="RU365024"/>
    </source>
</evidence>
<evidence type="ECO:0000256" key="6">
    <source>
        <dbReference type="ARBA" id="ARBA00023264"/>
    </source>
</evidence>
<dbReference type="PANTHER" id="PTHR12586:SF1">
    <property type="entry name" value="CDP-DIACYLGLYCEROL--GLYCEROL-3-PHOSPHATE 3-PHOSPHATIDYLTRANSFERASE, MITOCHONDRIAL"/>
    <property type="match status" value="1"/>
</dbReference>
<accession>A7ASL2</accession>
<comment type="similarity">
    <text evidence="7">Belongs to the CDP-alcohol phosphatidyltransferase class-II family.</text>
</comment>
<comment type="pathway">
    <text evidence="7">Phospholipid metabolism; phosphatidylglycerol biosynthesis; phosphatidylglycerol from CDP-diacylglycerol: step 1/2.</text>
</comment>
<dbReference type="Gene3D" id="3.30.870.10">
    <property type="entry name" value="Endonuclease Chain A"/>
    <property type="match status" value="2"/>
</dbReference>
<dbReference type="GO" id="GO:0005524">
    <property type="term" value="F:ATP binding"/>
    <property type="evidence" value="ECO:0007669"/>
    <property type="project" value="UniProtKB-KW"/>
</dbReference>
<keyword evidence="3" id="KW-0677">Repeat</keyword>
<dbReference type="PANTHER" id="PTHR12586">
    <property type="entry name" value="CDP-DIACYLGLYCEROL--SERINE O-PHOSPHATIDYLTRANSFERASE"/>
    <property type="match status" value="1"/>
</dbReference>
<comment type="function">
    <text evidence="7">Functions in the biosynthesis of the anionic phospholipids phosphatidylglycerol and cardiolipin.</text>
</comment>
<keyword evidence="10" id="KW-1185">Reference proteome</keyword>
<keyword evidence="2 7" id="KW-0808">Transferase</keyword>
<gene>
    <name evidence="9" type="ORF">BBOV_IV011790</name>
</gene>
<proteinExistence type="inferred from homology"/>
<organism evidence="9 10">
    <name type="scientific">Babesia bovis</name>
    <dbReference type="NCBI Taxonomy" id="5865"/>
    <lineage>
        <taxon>Eukaryota</taxon>
        <taxon>Sar</taxon>
        <taxon>Alveolata</taxon>
        <taxon>Apicomplexa</taxon>
        <taxon>Aconoidasida</taxon>
        <taxon>Piroplasmida</taxon>
        <taxon>Babesiidae</taxon>
        <taxon>Babesia</taxon>
    </lineage>
</organism>
<dbReference type="SUPFAM" id="SSF56024">
    <property type="entry name" value="Phospholipase D/nuclease"/>
    <property type="match status" value="1"/>
</dbReference>
<dbReference type="CDD" id="cd09135">
    <property type="entry name" value="PLDc_PGS1_euk_1"/>
    <property type="match status" value="1"/>
</dbReference>
<evidence type="ECO:0000256" key="1">
    <source>
        <dbReference type="ARBA" id="ARBA00022516"/>
    </source>
</evidence>
<comment type="caution">
    <text evidence="9">The sequence shown here is derived from an EMBL/GenBank/DDBJ whole genome shotgun (WGS) entry which is preliminary data.</text>
</comment>
<reference evidence="10" key="2">
    <citation type="journal article" date="2020" name="Data Brief">
        <title>Transcriptome dataset of Babesia bovis life stages within vertebrate and invertebrate hosts.</title>
        <authorList>
            <person name="Ueti M.W."/>
            <person name="Johnson W.C."/>
            <person name="Kappmeyer L.S."/>
            <person name="Herndon D.R."/>
            <person name="Mousel M.R."/>
            <person name="Reif K.E."/>
            <person name="Taus N.S."/>
            <person name="Ifeonu O.O."/>
            <person name="Silva J.C."/>
            <person name="Suarez C.E."/>
            <person name="Brayton K.A."/>
        </authorList>
    </citation>
    <scope>NUCLEOTIDE SEQUENCE [LARGE SCALE GENOMIC DNA]</scope>
</reference>
<dbReference type="EMBL" id="AAXT01000002">
    <property type="protein sequence ID" value="EDO07531.1"/>
    <property type="molecule type" value="Genomic_DNA"/>
</dbReference>
<keyword evidence="7" id="KW-0496">Mitochondrion</keyword>
<keyword evidence="5 7" id="KW-0594">Phospholipid biosynthesis</keyword>
<dbReference type="CDD" id="cd09137">
    <property type="entry name" value="PLDc_PGS1_euk_2"/>
    <property type="match status" value="1"/>
</dbReference>
<comment type="subcellular location">
    <subcellularLocation>
        <location evidence="7">Mitochondrion</location>
    </subcellularLocation>
</comment>
<dbReference type="eggNOG" id="KOG3964">
    <property type="taxonomic scope" value="Eukaryota"/>
</dbReference>
<dbReference type="STRING" id="5865.A7ASL2"/>
<keyword evidence="7" id="KW-0547">Nucleotide-binding</keyword>
<evidence type="ECO:0000256" key="2">
    <source>
        <dbReference type="ARBA" id="ARBA00022679"/>
    </source>
</evidence>
<dbReference type="UniPathway" id="UPA00084">
    <property type="reaction ID" value="UER00503"/>
</dbReference>
<evidence type="ECO:0000256" key="4">
    <source>
        <dbReference type="ARBA" id="ARBA00023098"/>
    </source>
</evidence>
<dbReference type="RefSeq" id="XP_001611099.1">
    <property type="nucleotide sequence ID" value="XM_001611049.1"/>
</dbReference>
<dbReference type="GO" id="GO:0005739">
    <property type="term" value="C:mitochondrion"/>
    <property type="evidence" value="ECO:0007669"/>
    <property type="project" value="UniProtKB-SubCell"/>
</dbReference>
<dbReference type="GO" id="GO:0008444">
    <property type="term" value="F:CDP-diacylglycerol-glycerol-3-phosphate 3-phosphatidyltransferase activity"/>
    <property type="evidence" value="ECO:0007669"/>
    <property type="project" value="UniProtKB-EC"/>
</dbReference>
<dbReference type="AlphaFoldDB" id="A7ASL2"/>
<comment type="catalytic activity">
    <reaction evidence="7">
        <text>a CDP-1,2-diacyl-sn-glycerol + sn-glycerol 3-phosphate = a 1,2-diacyl-sn-glycero-3-phospho-(1'-sn-glycero-3'-phosphate) + CMP + H(+)</text>
        <dbReference type="Rhea" id="RHEA:12593"/>
        <dbReference type="ChEBI" id="CHEBI:15378"/>
        <dbReference type="ChEBI" id="CHEBI:57597"/>
        <dbReference type="ChEBI" id="CHEBI:58332"/>
        <dbReference type="ChEBI" id="CHEBI:60110"/>
        <dbReference type="ChEBI" id="CHEBI:60377"/>
        <dbReference type="EC" id="2.7.8.5"/>
    </reaction>
</comment>